<sequence>MMAHSEVEYDANSLKNIGSSISSDPPLPTTLFSKNSFKLNSTCLQKCSPATSNSIIQKINSKQRARFQRTLKNCERILIKKILIVGVPHSTGEEKLQKSGIFFP</sequence>
<organism evidence="1 2">
    <name type="scientific">Meloidogyne incognita</name>
    <name type="common">Southern root-knot nematode worm</name>
    <name type="synonym">Oxyuris incognita</name>
    <dbReference type="NCBI Taxonomy" id="6306"/>
    <lineage>
        <taxon>Eukaryota</taxon>
        <taxon>Metazoa</taxon>
        <taxon>Ecdysozoa</taxon>
        <taxon>Nematoda</taxon>
        <taxon>Chromadorea</taxon>
        <taxon>Rhabditida</taxon>
        <taxon>Tylenchina</taxon>
        <taxon>Tylenchomorpha</taxon>
        <taxon>Tylenchoidea</taxon>
        <taxon>Meloidogynidae</taxon>
        <taxon>Meloidogyninae</taxon>
        <taxon>Meloidogyne</taxon>
        <taxon>Meloidogyne incognita group</taxon>
    </lineage>
</organism>
<protein>
    <submittedName>
        <fullName evidence="2">Uncharacterized protein</fullName>
    </submittedName>
</protein>
<evidence type="ECO:0000313" key="1">
    <source>
        <dbReference type="Proteomes" id="UP000887563"/>
    </source>
</evidence>
<evidence type="ECO:0000313" key="2">
    <source>
        <dbReference type="WBParaSite" id="Minc3s00040g02304"/>
    </source>
</evidence>
<dbReference type="AlphaFoldDB" id="A0A914KLR3"/>
<keyword evidence="1" id="KW-1185">Reference proteome</keyword>
<reference evidence="2" key="1">
    <citation type="submission" date="2022-11" db="UniProtKB">
        <authorList>
            <consortium name="WormBaseParasite"/>
        </authorList>
    </citation>
    <scope>IDENTIFICATION</scope>
</reference>
<name>A0A914KLR3_MELIC</name>
<proteinExistence type="predicted"/>
<dbReference type="Proteomes" id="UP000887563">
    <property type="component" value="Unplaced"/>
</dbReference>
<dbReference type="WBParaSite" id="Minc3s00040g02304">
    <property type="protein sequence ID" value="Minc3s00040g02304"/>
    <property type="gene ID" value="Minc3s00040g02304"/>
</dbReference>
<accession>A0A914KLR3</accession>